<evidence type="ECO:0000259" key="4">
    <source>
        <dbReference type="PROSITE" id="PS50977"/>
    </source>
</evidence>
<name>A0ABX0F7W4_9BACL</name>
<dbReference type="InterPro" id="IPR050624">
    <property type="entry name" value="HTH-type_Tx_Regulator"/>
</dbReference>
<dbReference type="Proteomes" id="UP000800303">
    <property type="component" value="Unassembled WGS sequence"/>
</dbReference>
<evidence type="ECO:0000313" key="5">
    <source>
        <dbReference type="EMBL" id="NGZ77041.1"/>
    </source>
</evidence>
<evidence type="ECO:0000256" key="2">
    <source>
        <dbReference type="PROSITE-ProRule" id="PRU00335"/>
    </source>
</evidence>
<accession>A0ABX0F7W4</accession>
<dbReference type="InterPro" id="IPR036271">
    <property type="entry name" value="Tet_transcr_reg_TetR-rel_C_sf"/>
</dbReference>
<dbReference type="PANTHER" id="PTHR43479:SF11">
    <property type="entry name" value="ACREF_ENVCD OPERON REPRESSOR-RELATED"/>
    <property type="match status" value="1"/>
</dbReference>
<reference evidence="5 6" key="1">
    <citation type="submission" date="2020-01" db="EMBL/GenBank/DDBJ databases">
        <title>Polyphasic characterisation and genomic insights into a novel alkali tolerant bacterium VR-M41.</title>
        <authorList>
            <person name="Vemuluri V.R."/>
        </authorList>
    </citation>
    <scope>NUCLEOTIDE SEQUENCE [LARGE SCALE GENOMIC DNA]</scope>
    <source>
        <strain evidence="5 6">VR-M41</strain>
    </source>
</reference>
<dbReference type="SUPFAM" id="SSF48498">
    <property type="entry name" value="Tetracyclin repressor-like, C-terminal domain"/>
    <property type="match status" value="1"/>
</dbReference>
<gene>
    <name evidence="5" type="ORF">GYN08_17180</name>
</gene>
<dbReference type="PANTHER" id="PTHR43479">
    <property type="entry name" value="ACREF/ENVCD OPERON REPRESSOR-RELATED"/>
    <property type="match status" value="1"/>
</dbReference>
<proteinExistence type="predicted"/>
<evidence type="ECO:0000256" key="3">
    <source>
        <dbReference type="SAM" id="MobiDB-lite"/>
    </source>
</evidence>
<protein>
    <submittedName>
        <fullName evidence="5">TetR/AcrR family transcriptional regulator</fullName>
    </submittedName>
</protein>
<dbReference type="Gene3D" id="1.10.357.10">
    <property type="entry name" value="Tetracycline Repressor, domain 2"/>
    <property type="match status" value="1"/>
</dbReference>
<dbReference type="InterPro" id="IPR001647">
    <property type="entry name" value="HTH_TetR"/>
</dbReference>
<dbReference type="InterPro" id="IPR009057">
    <property type="entry name" value="Homeodomain-like_sf"/>
</dbReference>
<dbReference type="EMBL" id="JAAFGS010000006">
    <property type="protein sequence ID" value="NGZ77041.1"/>
    <property type="molecule type" value="Genomic_DNA"/>
</dbReference>
<keyword evidence="6" id="KW-1185">Reference proteome</keyword>
<dbReference type="PROSITE" id="PS50977">
    <property type="entry name" value="HTH_TETR_2"/>
    <property type="match status" value="1"/>
</dbReference>
<feature type="region of interest" description="Disordered" evidence="3">
    <location>
        <begin position="1"/>
        <end position="20"/>
    </location>
</feature>
<sequence>MTRQSGRGCRLPNDESKEESRKELIDRKAQLTEIALEKFAKLGYHQTKISDIVSEAGVAQGTFYWHFKSKEAIGLEIIEQGKERLLQVIDQGYRQDPGEIEDMVRASEALFLRLFAFAADNRHLMEILLMGNGADQTIRQSISAARNAMEQGFRRNIQRAKELHMLPEGIDVELRAALLMSMCEGLLSRWLFGSDDMYAKIAESTAGQLASELANFEFYGLMGKPR</sequence>
<evidence type="ECO:0000256" key="1">
    <source>
        <dbReference type="ARBA" id="ARBA00023125"/>
    </source>
</evidence>
<feature type="domain" description="HTH tetR-type" evidence="4">
    <location>
        <begin position="25"/>
        <end position="85"/>
    </location>
</feature>
<evidence type="ECO:0000313" key="6">
    <source>
        <dbReference type="Proteomes" id="UP000800303"/>
    </source>
</evidence>
<dbReference type="SUPFAM" id="SSF46689">
    <property type="entry name" value="Homeodomain-like"/>
    <property type="match status" value="1"/>
</dbReference>
<dbReference type="PRINTS" id="PR00455">
    <property type="entry name" value="HTHTETR"/>
</dbReference>
<comment type="caution">
    <text evidence="5">The sequence shown here is derived from an EMBL/GenBank/DDBJ whole genome shotgun (WGS) entry which is preliminary data.</text>
</comment>
<organism evidence="5 6">
    <name type="scientific">Saccharibacillus alkalitolerans</name>
    <dbReference type="NCBI Taxonomy" id="2705290"/>
    <lineage>
        <taxon>Bacteria</taxon>
        <taxon>Bacillati</taxon>
        <taxon>Bacillota</taxon>
        <taxon>Bacilli</taxon>
        <taxon>Bacillales</taxon>
        <taxon>Paenibacillaceae</taxon>
        <taxon>Saccharibacillus</taxon>
    </lineage>
</organism>
<dbReference type="Pfam" id="PF00440">
    <property type="entry name" value="TetR_N"/>
    <property type="match status" value="1"/>
</dbReference>
<feature type="DNA-binding region" description="H-T-H motif" evidence="2">
    <location>
        <begin position="48"/>
        <end position="67"/>
    </location>
</feature>
<keyword evidence="1 2" id="KW-0238">DNA-binding</keyword>